<keyword evidence="2" id="KW-1185">Reference proteome</keyword>
<name>A0A915EFZ5_9BILA</name>
<proteinExistence type="predicted"/>
<evidence type="ECO:0000313" key="2">
    <source>
        <dbReference type="Proteomes" id="UP000887574"/>
    </source>
</evidence>
<dbReference type="SMART" id="SM00225">
    <property type="entry name" value="BTB"/>
    <property type="match status" value="1"/>
</dbReference>
<dbReference type="AlphaFoldDB" id="A0A915EFZ5"/>
<organism evidence="2 3">
    <name type="scientific">Ditylenchus dipsaci</name>
    <dbReference type="NCBI Taxonomy" id="166011"/>
    <lineage>
        <taxon>Eukaryota</taxon>
        <taxon>Metazoa</taxon>
        <taxon>Ecdysozoa</taxon>
        <taxon>Nematoda</taxon>
        <taxon>Chromadorea</taxon>
        <taxon>Rhabditida</taxon>
        <taxon>Tylenchina</taxon>
        <taxon>Tylenchomorpha</taxon>
        <taxon>Sphaerularioidea</taxon>
        <taxon>Anguinidae</taxon>
        <taxon>Anguininae</taxon>
        <taxon>Ditylenchus</taxon>
    </lineage>
</organism>
<feature type="domain" description="BTB" evidence="1">
    <location>
        <begin position="58"/>
        <end position="126"/>
    </location>
</feature>
<evidence type="ECO:0000313" key="3">
    <source>
        <dbReference type="WBParaSite" id="jg6275"/>
    </source>
</evidence>
<dbReference type="SUPFAM" id="SSF54695">
    <property type="entry name" value="POZ domain"/>
    <property type="match status" value="1"/>
</dbReference>
<sequence>MRRNYSCGDAVHAKQCFAEDLTQCWLELISANYNANKSPDNPVLHKRKIAKEIELVTNPVVFVVQGVKIRDDRSYLSRISPVFSKMFQGQFMESKQQEIKMQDIGSAKEFTQFLSAISTERVMGGEMGRCLNFPRAEPSNVVYLLKMADRFDVQFLIKACERHLMTCHEIPIIDRLVLADKFNLSFLVSYILSRMTEEEWKDGLENSAHKISSFRGDIFLKFLKVILRK</sequence>
<dbReference type="PANTHER" id="PTHR22744">
    <property type="entry name" value="HELIX LOOP HELIX PROTEIN 21-RELATED"/>
    <property type="match status" value="1"/>
</dbReference>
<evidence type="ECO:0000259" key="1">
    <source>
        <dbReference type="PROSITE" id="PS50097"/>
    </source>
</evidence>
<dbReference type="WBParaSite" id="jg6275">
    <property type="protein sequence ID" value="jg6275"/>
    <property type="gene ID" value="jg6275"/>
</dbReference>
<accession>A0A915EFZ5</accession>
<dbReference type="Proteomes" id="UP000887574">
    <property type="component" value="Unplaced"/>
</dbReference>
<dbReference type="Gene3D" id="3.30.710.10">
    <property type="entry name" value="Potassium Channel Kv1.1, Chain A"/>
    <property type="match status" value="1"/>
</dbReference>
<protein>
    <submittedName>
        <fullName evidence="3">BTB domain-containing protein</fullName>
    </submittedName>
</protein>
<reference evidence="3" key="1">
    <citation type="submission" date="2022-11" db="UniProtKB">
        <authorList>
            <consortium name="WormBaseParasite"/>
        </authorList>
    </citation>
    <scope>IDENTIFICATION</scope>
</reference>
<dbReference type="PROSITE" id="PS50097">
    <property type="entry name" value="BTB"/>
    <property type="match status" value="1"/>
</dbReference>
<dbReference type="InterPro" id="IPR000210">
    <property type="entry name" value="BTB/POZ_dom"/>
</dbReference>
<dbReference type="InterPro" id="IPR011333">
    <property type="entry name" value="SKP1/BTB/POZ_sf"/>
</dbReference>
<dbReference type="PANTHER" id="PTHR22744:SF14">
    <property type="entry name" value="BTB DOMAIN-CONTAINING PROTEIN-RELATED"/>
    <property type="match status" value="1"/>
</dbReference>
<dbReference type="Pfam" id="PF00651">
    <property type="entry name" value="BTB"/>
    <property type="match status" value="1"/>
</dbReference>